<comment type="caution">
    <text evidence="8">The sequence shown here is derived from an EMBL/GenBank/DDBJ whole genome shotgun (WGS) entry which is preliminary data.</text>
</comment>
<dbReference type="PANTHER" id="PTHR33508">
    <property type="entry name" value="UPF0056 MEMBRANE PROTEIN YHCE"/>
    <property type="match status" value="1"/>
</dbReference>
<feature type="transmembrane region" description="Helical" evidence="7">
    <location>
        <begin position="113"/>
        <end position="133"/>
    </location>
</feature>
<evidence type="ECO:0000256" key="1">
    <source>
        <dbReference type="ARBA" id="ARBA00004651"/>
    </source>
</evidence>
<dbReference type="PANTHER" id="PTHR33508:SF1">
    <property type="entry name" value="UPF0056 MEMBRANE PROTEIN YHCE"/>
    <property type="match status" value="1"/>
</dbReference>
<dbReference type="EMBL" id="JAPFCC010000001">
    <property type="protein sequence ID" value="MCW7555385.1"/>
    <property type="molecule type" value="Genomic_DNA"/>
</dbReference>
<reference evidence="8 9" key="1">
    <citation type="submission" date="2022-10" db="EMBL/GenBank/DDBJ databases">
        <title>High-quality genome sequences of two octocoral-associated bacteria, Endozoicomonas euniceicola EF212 and Endozoicomonas gorgoniicola PS125.</title>
        <authorList>
            <person name="Chiou Y.-J."/>
            <person name="Chen Y.-H."/>
        </authorList>
    </citation>
    <scope>NUCLEOTIDE SEQUENCE [LARGE SCALE GENOMIC DNA]</scope>
    <source>
        <strain evidence="8 9">PS125</strain>
    </source>
</reference>
<evidence type="ECO:0000256" key="6">
    <source>
        <dbReference type="ARBA" id="ARBA00023136"/>
    </source>
</evidence>
<dbReference type="InterPro" id="IPR002771">
    <property type="entry name" value="Multi_antbiot-R_MarC"/>
</dbReference>
<feature type="transmembrane region" description="Helical" evidence="7">
    <location>
        <begin position="187"/>
        <end position="208"/>
    </location>
</feature>
<feature type="transmembrane region" description="Helical" evidence="7">
    <location>
        <begin position="145"/>
        <end position="166"/>
    </location>
</feature>
<keyword evidence="4 7" id="KW-0812">Transmembrane</keyword>
<accession>A0ABT3N168</accession>
<dbReference type="Proteomes" id="UP001209854">
    <property type="component" value="Unassembled WGS sequence"/>
</dbReference>
<protein>
    <recommendedName>
        <fullName evidence="7">UPF0056 membrane protein</fullName>
    </recommendedName>
</protein>
<keyword evidence="6 7" id="KW-0472">Membrane</keyword>
<evidence type="ECO:0000256" key="4">
    <source>
        <dbReference type="ARBA" id="ARBA00022692"/>
    </source>
</evidence>
<evidence type="ECO:0000256" key="5">
    <source>
        <dbReference type="ARBA" id="ARBA00022989"/>
    </source>
</evidence>
<keyword evidence="9" id="KW-1185">Reference proteome</keyword>
<evidence type="ECO:0000256" key="3">
    <source>
        <dbReference type="ARBA" id="ARBA00022475"/>
    </source>
</evidence>
<gene>
    <name evidence="8" type="ORF">NX722_22680</name>
</gene>
<dbReference type="RefSeq" id="WP_262565144.1">
    <property type="nucleotide sequence ID" value="NZ_JAPFCC010000001.1"/>
</dbReference>
<evidence type="ECO:0000313" key="9">
    <source>
        <dbReference type="Proteomes" id="UP001209854"/>
    </source>
</evidence>
<keyword evidence="5 7" id="KW-1133">Transmembrane helix</keyword>
<proteinExistence type="inferred from homology"/>
<evidence type="ECO:0000256" key="7">
    <source>
        <dbReference type="RuleBase" id="RU362048"/>
    </source>
</evidence>
<comment type="similarity">
    <text evidence="2 7">Belongs to the UPF0056 (MarC) family.</text>
</comment>
<comment type="subcellular location">
    <subcellularLocation>
        <location evidence="1 7">Cell membrane</location>
        <topology evidence="1 7">Multi-pass membrane protein</topology>
    </subcellularLocation>
</comment>
<dbReference type="Pfam" id="PF01914">
    <property type="entry name" value="MarC"/>
    <property type="match status" value="1"/>
</dbReference>
<organism evidence="8 9">
    <name type="scientific">Endozoicomonas gorgoniicola</name>
    <dbReference type="NCBI Taxonomy" id="1234144"/>
    <lineage>
        <taxon>Bacteria</taxon>
        <taxon>Pseudomonadati</taxon>
        <taxon>Pseudomonadota</taxon>
        <taxon>Gammaproteobacteria</taxon>
        <taxon>Oceanospirillales</taxon>
        <taxon>Endozoicomonadaceae</taxon>
        <taxon>Endozoicomonas</taxon>
    </lineage>
</organism>
<evidence type="ECO:0000256" key="2">
    <source>
        <dbReference type="ARBA" id="ARBA00009784"/>
    </source>
</evidence>
<keyword evidence="3" id="KW-1003">Cell membrane</keyword>
<feature type="transmembrane region" description="Helical" evidence="7">
    <location>
        <begin position="71"/>
        <end position="92"/>
    </location>
</feature>
<dbReference type="NCBIfam" id="TIGR00427">
    <property type="entry name" value="NAAT family transporter"/>
    <property type="match status" value="1"/>
</dbReference>
<feature type="transmembrane region" description="Helical" evidence="7">
    <location>
        <begin position="43"/>
        <end position="65"/>
    </location>
</feature>
<sequence length="212" mass="22868">MVELITSGITVFIALFAMMNPAANAPVFISLTEGMKSDEKRTIALRSNIISFFIVSSFCLMGRVIFDAFGITIPAFRIAGGILIFLIGRDMLNGDSSEVHTPTQEDNAKSLEAELSISVCPLAIPILAGPGIIASTMSYVSDKGFSEAIFCIISMAILNAINYFFFVSGERFLSFIGESAIKVISRMMGLVLAVMGVQMIIRGVYGAMHLNL</sequence>
<name>A0ABT3N168_9GAMM</name>
<feature type="transmembrane region" description="Helical" evidence="7">
    <location>
        <begin position="6"/>
        <end position="31"/>
    </location>
</feature>
<evidence type="ECO:0000313" key="8">
    <source>
        <dbReference type="EMBL" id="MCW7555385.1"/>
    </source>
</evidence>